<dbReference type="GO" id="GO:0005886">
    <property type="term" value="C:plasma membrane"/>
    <property type="evidence" value="ECO:0007669"/>
    <property type="project" value="TreeGrafter"/>
</dbReference>
<dbReference type="InterPro" id="IPR016039">
    <property type="entry name" value="Thiolase-like"/>
</dbReference>
<dbReference type="GO" id="GO:0031177">
    <property type="term" value="F:phosphopantetheine binding"/>
    <property type="evidence" value="ECO:0007669"/>
    <property type="project" value="InterPro"/>
</dbReference>
<dbReference type="SUPFAM" id="SSF53901">
    <property type="entry name" value="Thiolase-like"/>
    <property type="match status" value="1"/>
</dbReference>
<dbReference type="InterPro" id="IPR014031">
    <property type="entry name" value="Ketoacyl_synth_C"/>
</dbReference>
<dbReference type="CDD" id="cd00833">
    <property type="entry name" value="PKS"/>
    <property type="match status" value="1"/>
</dbReference>
<dbReference type="Pfam" id="PF00109">
    <property type="entry name" value="ketoacyl-synt"/>
    <property type="match status" value="1"/>
</dbReference>
<evidence type="ECO:0000256" key="3">
    <source>
        <dbReference type="ARBA" id="ARBA00022450"/>
    </source>
</evidence>
<dbReference type="Gene3D" id="3.40.47.10">
    <property type="match status" value="1"/>
</dbReference>
<dbReference type="OrthoDB" id="9778690at2"/>
<dbReference type="Gene3D" id="3.30.70.3290">
    <property type="match status" value="1"/>
</dbReference>
<evidence type="ECO:0000256" key="5">
    <source>
        <dbReference type="ARBA" id="ARBA00022553"/>
    </source>
</evidence>
<dbReference type="SMART" id="SM00823">
    <property type="entry name" value="PKS_PP"/>
    <property type="match status" value="4"/>
</dbReference>
<feature type="region of interest" description="Disordered" evidence="8">
    <location>
        <begin position="1024"/>
        <end position="1051"/>
    </location>
</feature>
<evidence type="ECO:0000256" key="8">
    <source>
        <dbReference type="SAM" id="MobiDB-lite"/>
    </source>
</evidence>
<reference evidence="10 11" key="1">
    <citation type="submission" date="2012-01" db="EMBL/GenBank/DDBJ databases">
        <title>Improved High-Quality Draft sequence of Saccharomonospora xinjiangensis XJ-54.</title>
        <authorList>
            <consortium name="US DOE Joint Genome Institute"/>
            <person name="Lucas S."/>
            <person name="Han J."/>
            <person name="Lapidus A."/>
            <person name="Cheng J.-F."/>
            <person name="Goodwin L."/>
            <person name="Pitluck S."/>
            <person name="Peters L."/>
            <person name="Mikhailova N."/>
            <person name="Teshima H."/>
            <person name="Detter J.C."/>
            <person name="Han C."/>
            <person name="Tapia R."/>
            <person name="Land M."/>
            <person name="Hauser L."/>
            <person name="Kyrpides N."/>
            <person name="Ivanova N."/>
            <person name="Pagani I."/>
            <person name="Brambilla E.-M."/>
            <person name="Klenk H.-P."/>
            <person name="Woyke T."/>
        </authorList>
    </citation>
    <scope>NUCLEOTIDE SEQUENCE [LARGE SCALE GENOMIC DNA]</scope>
    <source>
        <strain evidence="10 11">XJ-54</strain>
    </source>
</reference>
<keyword evidence="4" id="KW-0963">Cytoplasm</keyword>
<dbReference type="SUPFAM" id="SSF47336">
    <property type="entry name" value="ACP-like"/>
    <property type="match status" value="4"/>
</dbReference>
<feature type="region of interest" description="Disordered" evidence="8">
    <location>
        <begin position="920"/>
        <end position="941"/>
    </location>
</feature>
<dbReference type="SUPFAM" id="SSF53335">
    <property type="entry name" value="S-adenosyl-L-methionine-dependent methyltransferases"/>
    <property type="match status" value="1"/>
</dbReference>
<dbReference type="STRING" id="882086.SacxiDRAFT_4419"/>
<dbReference type="PROSITE" id="PS52004">
    <property type="entry name" value="KS3_2"/>
    <property type="match status" value="1"/>
</dbReference>
<dbReference type="InterPro" id="IPR020806">
    <property type="entry name" value="PKS_PP-bd"/>
</dbReference>
<dbReference type="GO" id="GO:0004315">
    <property type="term" value="F:3-oxoacyl-[acyl-carrier-protein] synthase activity"/>
    <property type="evidence" value="ECO:0007669"/>
    <property type="project" value="InterPro"/>
</dbReference>
<dbReference type="GO" id="GO:0004312">
    <property type="term" value="F:fatty acid synthase activity"/>
    <property type="evidence" value="ECO:0007669"/>
    <property type="project" value="TreeGrafter"/>
</dbReference>
<keyword evidence="7" id="KW-0677">Repeat</keyword>
<keyword evidence="6" id="KW-0808">Transferase</keyword>
<keyword evidence="3" id="KW-0596">Phosphopantetheine</keyword>
<dbReference type="RefSeq" id="WP_006240832.1">
    <property type="nucleotide sequence ID" value="NZ_JH636049.1"/>
</dbReference>
<evidence type="ECO:0000313" key="11">
    <source>
        <dbReference type="Proteomes" id="UP000004691"/>
    </source>
</evidence>
<dbReference type="InterPro" id="IPR014030">
    <property type="entry name" value="Ketoacyl_synth_N"/>
</dbReference>
<dbReference type="Gene3D" id="1.10.1200.10">
    <property type="entry name" value="ACP-like"/>
    <property type="match status" value="3"/>
</dbReference>
<comment type="pathway">
    <text evidence="2">Antibiotic biosynthesis.</text>
</comment>
<dbReference type="Pfam" id="PF00550">
    <property type="entry name" value="PP-binding"/>
    <property type="match status" value="4"/>
</dbReference>
<dbReference type="InterPro" id="IPR036736">
    <property type="entry name" value="ACP-like_sf"/>
</dbReference>
<dbReference type="PROSITE" id="PS00606">
    <property type="entry name" value="KS3_1"/>
    <property type="match status" value="1"/>
</dbReference>
<dbReference type="PANTHER" id="PTHR43775:SF37">
    <property type="entry name" value="SI:DKEY-61P9.11"/>
    <property type="match status" value="1"/>
</dbReference>
<dbReference type="HOGENOM" id="CLU_259839_0_0_11"/>
<evidence type="ECO:0000256" key="2">
    <source>
        <dbReference type="ARBA" id="ARBA00004792"/>
    </source>
</evidence>
<dbReference type="Proteomes" id="UP000004691">
    <property type="component" value="Unassembled WGS sequence"/>
</dbReference>
<keyword evidence="11" id="KW-1185">Reference proteome</keyword>
<dbReference type="GO" id="GO:0006633">
    <property type="term" value="P:fatty acid biosynthetic process"/>
    <property type="evidence" value="ECO:0007669"/>
    <property type="project" value="InterPro"/>
</dbReference>
<feature type="region of interest" description="Disordered" evidence="8">
    <location>
        <begin position="14"/>
        <end position="33"/>
    </location>
</feature>
<evidence type="ECO:0000256" key="4">
    <source>
        <dbReference type="ARBA" id="ARBA00022490"/>
    </source>
</evidence>
<gene>
    <name evidence="10" type="ORF">SacxiDRAFT_4419</name>
</gene>
<dbReference type="Gene3D" id="3.40.50.150">
    <property type="entry name" value="Vaccinia Virus protein VP39"/>
    <property type="match status" value="1"/>
</dbReference>
<dbReference type="InterPro" id="IPR009081">
    <property type="entry name" value="PP-bd_ACP"/>
</dbReference>
<dbReference type="Pfam" id="PF02801">
    <property type="entry name" value="Ketoacyl-synt_C"/>
    <property type="match status" value="1"/>
</dbReference>
<organism evidence="10 11">
    <name type="scientific">Saccharomonospora xinjiangensis XJ-54</name>
    <dbReference type="NCBI Taxonomy" id="882086"/>
    <lineage>
        <taxon>Bacteria</taxon>
        <taxon>Bacillati</taxon>
        <taxon>Actinomycetota</taxon>
        <taxon>Actinomycetes</taxon>
        <taxon>Pseudonocardiales</taxon>
        <taxon>Pseudonocardiaceae</taxon>
        <taxon>Saccharomonospora</taxon>
    </lineage>
</organism>
<comment type="subcellular location">
    <subcellularLocation>
        <location evidence="1">Cytoplasm</location>
    </subcellularLocation>
</comment>
<evidence type="ECO:0000256" key="6">
    <source>
        <dbReference type="ARBA" id="ARBA00022679"/>
    </source>
</evidence>
<dbReference type="InterPro" id="IPR020841">
    <property type="entry name" value="PKS_Beta-ketoAc_synthase_dom"/>
</dbReference>
<dbReference type="InterPro" id="IPR050091">
    <property type="entry name" value="PKS_NRPS_Biosynth_Enz"/>
</dbReference>
<dbReference type="SMART" id="SM00828">
    <property type="entry name" value="PKS_MT"/>
    <property type="match status" value="1"/>
</dbReference>
<evidence type="ECO:0000256" key="1">
    <source>
        <dbReference type="ARBA" id="ARBA00004496"/>
    </source>
</evidence>
<evidence type="ECO:0000256" key="7">
    <source>
        <dbReference type="ARBA" id="ARBA00022737"/>
    </source>
</evidence>
<dbReference type="GO" id="GO:0071770">
    <property type="term" value="P:DIM/DIP cell wall layer assembly"/>
    <property type="evidence" value="ECO:0007669"/>
    <property type="project" value="TreeGrafter"/>
</dbReference>
<name>I0V8Z5_9PSEU</name>
<protein>
    <submittedName>
        <fullName evidence="10">Beta-ketoacyl synthase family protein,phosphopantetheine-containing protein</fullName>
    </submittedName>
</protein>
<dbReference type="EMBL" id="JH636049">
    <property type="protein sequence ID" value="EID56598.1"/>
    <property type="molecule type" value="Genomic_DNA"/>
</dbReference>
<evidence type="ECO:0000259" key="9">
    <source>
        <dbReference type="PROSITE" id="PS52004"/>
    </source>
</evidence>
<dbReference type="InterPro" id="IPR018201">
    <property type="entry name" value="Ketoacyl_synth_AS"/>
</dbReference>
<dbReference type="Pfam" id="PF22336">
    <property type="entry name" value="RhiE-like_linker"/>
    <property type="match status" value="1"/>
</dbReference>
<dbReference type="InterPro" id="IPR054514">
    <property type="entry name" value="RhiE-like_linker"/>
</dbReference>
<dbReference type="PANTHER" id="PTHR43775">
    <property type="entry name" value="FATTY ACID SYNTHASE"/>
    <property type="match status" value="1"/>
</dbReference>
<dbReference type="InterPro" id="IPR020803">
    <property type="entry name" value="MeTfrase_dom"/>
</dbReference>
<keyword evidence="5" id="KW-0597">Phosphoprotein</keyword>
<dbReference type="InterPro" id="IPR029063">
    <property type="entry name" value="SAM-dependent_MTases_sf"/>
</dbReference>
<dbReference type="SMART" id="SM00825">
    <property type="entry name" value="PKS_KS"/>
    <property type="match status" value="1"/>
</dbReference>
<sequence>MTSTEFRSVVDRYLGGGSVSPAPSAPPRTPPPTSTLDIAVVGMAGRFPGAGDIRQFWDNLAEGRKCVGELPEEILGEEPNGYRWGGVIADRDCFDAAFFGIDPREADSMNLHQRLLLQEAWHALEDAGIDPESLTGSDTGMFVGSEPAGYLHQSFTGASDALVATRLSYLLDWHGPALVVNTACSSSIVAIHLACQSLRNEECGIALAAGTNAGLSQDPLDLLGDMGVLSPTGECRTFDNSANGTVFSEGVAVLVLKRLADAEADGDDIRGVIRATGVNHDGASNGITAPNGLAQERLIDAVYRRHGIDASRIAYVEAHGTGTTLGDPVEANALVRAFGRLGTNPSGCVLGSAKAHIGHTGAAAGVIGVVKVLLSMRHDRYPGLPTFRTLNPMIKLDGSGFTVDAVGRPWPATPGVPRMAAVNSLGHSGTNAHLVVEEYLPEPRPETPLTGPVAVPLSARDGERLRVLAGELAEYLHRVSSGGENAEGSERDVLRRLIADLLGMSVTELRGDRTLESQGAEPHQLARLAILLSRQTGGQVTVDTLYEAPSVDSLIDALAPETPDSAQRPHRTPPSLADVARTLQRGRAALAERAVVLAGSMLELIAALRALAAGTPSAGTVTGTTATPPTAPTTTSLTDLATAWCHGANIDWPDRGGRRVSLPGYPFAPIRHGKDRLAPRATKQRAVAAPQAAPAPVPAADPVTPVPPQVAEVPPAPVVTEQYPAGSSLREEIGSWLADVIATEIGVAASAIDRWERFDAFGVDSVVRTRVNRQLAEHFPSASRTLLFEFATVDEVADLLATDFPSDCRATLRAPVATHAPEPPAAPVQEPSASGGSAAEVVAGWLSGVVADEAGLDASGVDVWGSWAEFGIDSVVRTRVNHRIAEAFPEASRTLLFEFSSVGEVAESLAADFPDRALSLSGGADPVPEPPAAPVQEPSASGGSAAEVVAGWLSGVVADEAGLDASGVDVWGSWAEFGIDSVVRTRVNHRIAEAFPEASRTLLFEFSSVGEVAESLAADFPDRARALPGQNSTTPATAEIPEWPAHPTWTAPFPARETGFSASRVLLDPAADPDDTDLVREYQATLLDTLLRGEDLDRVGGLIDLHAVSGAAGLRLAARHRRLHVHLRAADPAQAEQILRAAKEHGLDTQVTVAHSDAEPVRQPCDVAVGIEGSHLMTDKAGYLAGIASALPEGGRLLLADFLAVGDAMSDPALGVALPTPEQWADALADAGFVLDDVVDASAEAGHFLADFDVDQNTAALDPVAKGRWRFLTDLAVPLERGGAAYLLLRLRKDSTAGQRRAGNRARIASATPYSEAVTSR</sequence>
<accession>I0V8Z5</accession>
<feature type="domain" description="Ketosynthase family 3 (KS3)" evidence="9">
    <location>
        <begin position="35"/>
        <end position="438"/>
    </location>
</feature>
<dbReference type="GO" id="GO:0005737">
    <property type="term" value="C:cytoplasm"/>
    <property type="evidence" value="ECO:0007669"/>
    <property type="project" value="UniProtKB-SubCell"/>
</dbReference>
<proteinExistence type="predicted"/>
<evidence type="ECO:0000313" key="10">
    <source>
        <dbReference type="EMBL" id="EID56598.1"/>
    </source>
</evidence>
<feature type="compositionally biased region" description="Pro residues" evidence="8">
    <location>
        <begin position="23"/>
        <end position="33"/>
    </location>
</feature>
<dbReference type="eggNOG" id="COG3321">
    <property type="taxonomic scope" value="Bacteria"/>
</dbReference>